<sequence length="106" mass="11742">SLQGQVTFEDVAVYFSQEWRLLDVTWRHLYHDVMLENFELIGSLGESLHPPTVYWLPSAVSHGKFCLSQSWTTRAASFPGFPMVGAVTGVGILSQHSSSSLVSSLQ</sequence>
<dbReference type="InterPro" id="IPR036051">
    <property type="entry name" value="KRAB_dom_sf"/>
</dbReference>
<dbReference type="AlphaFoldDB" id="A0A9X9LJK0"/>
<dbReference type="InterPro" id="IPR050169">
    <property type="entry name" value="Krueppel_C2H2_ZnF"/>
</dbReference>
<gene>
    <name evidence="2" type="ORF">BN2614_LOCUS2</name>
</gene>
<feature type="domain" description="KRAB" evidence="1">
    <location>
        <begin position="6"/>
        <end position="79"/>
    </location>
</feature>
<name>A0A9X9LJK0_GULGU</name>
<dbReference type="InterPro" id="IPR001909">
    <property type="entry name" value="KRAB"/>
</dbReference>
<dbReference type="EMBL" id="CYRY02005122">
    <property type="protein sequence ID" value="VCW69565.1"/>
    <property type="molecule type" value="Genomic_DNA"/>
</dbReference>
<evidence type="ECO:0000313" key="2">
    <source>
        <dbReference type="EMBL" id="VCW69565.1"/>
    </source>
</evidence>
<feature type="non-terminal residue" evidence="2">
    <location>
        <position position="1"/>
    </location>
</feature>
<dbReference type="PANTHER" id="PTHR23232">
    <property type="entry name" value="KRAB DOMAIN C2H2 ZINC FINGER"/>
    <property type="match status" value="1"/>
</dbReference>
<protein>
    <recommendedName>
        <fullName evidence="1">KRAB domain-containing protein</fullName>
    </recommendedName>
</protein>
<dbReference type="SUPFAM" id="SSF109640">
    <property type="entry name" value="KRAB domain (Kruppel-associated box)"/>
    <property type="match status" value="1"/>
</dbReference>
<keyword evidence="3" id="KW-1185">Reference proteome</keyword>
<evidence type="ECO:0000259" key="1">
    <source>
        <dbReference type="PROSITE" id="PS50805"/>
    </source>
</evidence>
<dbReference type="PANTHER" id="PTHR23232:SF133">
    <property type="entry name" value="RIKEN CDNA 1700020N01 GENE"/>
    <property type="match status" value="1"/>
</dbReference>
<dbReference type="GO" id="GO:0006355">
    <property type="term" value="P:regulation of DNA-templated transcription"/>
    <property type="evidence" value="ECO:0007669"/>
    <property type="project" value="InterPro"/>
</dbReference>
<dbReference type="PROSITE" id="PS50805">
    <property type="entry name" value="KRAB"/>
    <property type="match status" value="1"/>
</dbReference>
<dbReference type="CDD" id="cd07765">
    <property type="entry name" value="KRAB_A-box"/>
    <property type="match status" value="1"/>
</dbReference>
<dbReference type="Proteomes" id="UP000269945">
    <property type="component" value="Unassembled WGS sequence"/>
</dbReference>
<evidence type="ECO:0000313" key="3">
    <source>
        <dbReference type="Proteomes" id="UP000269945"/>
    </source>
</evidence>
<reference evidence="2 3" key="1">
    <citation type="submission" date="2018-10" db="EMBL/GenBank/DDBJ databases">
        <authorList>
            <person name="Ekblom R."/>
            <person name="Jareborg N."/>
        </authorList>
    </citation>
    <scope>NUCLEOTIDE SEQUENCE [LARGE SCALE GENOMIC DNA]</scope>
    <source>
        <tissue evidence="2">Muscle</tissue>
    </source>
</reference>
<dbReference type="SMART" id="SM00349">
    <property type="entry name" value="KRAB"/>
    <property type="match status" value="1"/>
</dbReference>
<proteinExistence type="predicted"/>
<organism evidence="2 3">
    <name type="scientific">Gulo gulo</name>
    <name type="common">Wolverine</name>
    <name type="synonym">Gluton</name>
    <dbReference type="NCBI Taxonomy" id="48420"/>
    <lineage>
        <taxon>Eukaryota</taxon>
        <taxon>Metazoa</taxon>
        <taxon>Chordata</taxon>
        <taxon>Craniata</taxon>
        <taxon>Vertebrata</taxon>
        <taxon>Euteleostomi</taxon>
        <taxon>Mammalia</taxon>
        <taxon>Eutheria</taxon>
        <taxon>Laurasiatheria</taxon>
        <taxon>Carnivora</taxon>
        <taxon>Caniformia</taxon>
        <taxon>Musteloidea</taxon>
        <taxon>Mustelidae</taxon>
        <taxon>Guloninae</taxon>
        <taxon>Gulo</taxon>
    </lineage>
</organism>
<dbReference type="Gene3D" id="6.10.140.140">
    <property type="match status" value="1"/>
</dbReference>
<accession>A0A9X9LJK0</accession>
<comment type="caution">
    <text evidence="2">The sequence shown here is derived from an EMBL/GenBank/DDBJ whole genome shotgun (WGS) entry which is preliminary data.</text>
</comment>
<dbReference type="Pfam" id="PF01352">
    <property type="entry name" value="KRAB"/>
    <property type="match status" value="1"/>
</dbReference>